<dbReference type="FunFam" id="1.10.340.30:FF:000001">
    <property type="entry name" value="Endonuclease III"/>
    <property type="match status" value="1"/>
</dbReference>
<feature type="compositionally biased region" description="Basic residues" evidence="13">
    <location>
        <begin position="18"/>
        <end position="28"/>
    </location>
</feature>
<feature type="domain" description="HhH-GPD" evidence="14">
    <location>
        <begin position="80"/>
        <end position="227"/>
    </location>
</feature>
<evidence type="ECO:0000256" key="12">
    <source>
        <dbReference type="HAMAP-Rule" id="MF_00942"/>
    </source>
</evidence>
<keyword evidence="15" id="KW-0255">Endonuclease</keyword>
<keyword evidence="9 12" id="KW-0234">DNA repair</keyword>
<keyword evidence="4 12" id="KW-0227">DNA damage</keyword>
<dbReference type="InterPro" id="IPR023170">
    <property type="entry name" value="HhH_base_excis_C"/>
</dbReference>
<dbReference type="EMBL" id="QTKU01000004">
    <property type="protein sequence ID" value="MBS8261705.1"/>
    <property type="molecule type" value="Genomic_DNA"/>
</dbReference>
<dbReference type="HAMAP" id="MF_00942">
    <property type="entry name" value="Nth"/>
    <property type="match status" value="1"/>
</dbReference>
<feature type="binding site" evidence="12">
    <location>
        <position position="245"/>
    </location>
    <ligand>
        <name>[4Fe-4S] cluster</name>
        <dbReference type="ChEBI" id="CHEBI:49883"/>
    </ligand>
</feature>
<dbReference type="InterPro" id="IPR003265">
    <property type="entry name" value="HhH-GPD_domain"/>
</dbReference>
<evidence type="ECO:0000256" key="6">
    <source>
        <dbReference type="ARBA" id="ARBA00023004"/>
    </source>
</evidence>
<evidence type="ECO:0000256" key="3">
    <source>
        <dbReference type="ARBA" id="ARBA00022723"/>
    </source>
</evidence>
<organism evidence="15 16">
    <name type="scientific">Roseibium polysiphoniae</name>
    <dbReference type="NCBI Taxonomy" id="2571221"/>
    <lineage>
        <taxon>Bacteria</taxon>
        <taxon>Pseudomonadati</taxon>
        <taxon>Pseudomonadota</taxon>
        <taxon>Alphaproteobacteria</taxon>
        <taxon>Hyphomicrobiales</taxon>
        <taxon>Stappiaceae</taxon>
        <taxon>Roseibium</taxon>
    </lineage>
</organism>
<evidence type="ECO:0000256" key="1">
    <source>
        <dbReference type="ARBA" id="ARBA00008343"/>
    </source>
</evidence>
<evidence type="ECO:0000256" key="8">
    <source>
        <dbReference type="ARBA" id="ARBA00023125"/>
    </source>
</evidence>
<evidence type="ECO:0000256" key="2">
    <source>
        <dbReference type="ARBA" id="ARBA00022485"/>
    </source>
</evidence>
<dbReference type="GO" id="GO:0140078">
    <property type="term" value="F:class I DNA-(apurinic or apyrimidinic site) endonuclease activity"/>
    <property type="evidence" value="ECO:0007669"/>
    <property type="project" value="UniProtKB-EC"/>
</dbReference>
<accession>A0A944CEK8</accession>
<dbReference type="InterPro" id="IPR011257">
    <property type="entry name" value="DNA_glycosylase"/>
</dbReference>
<keyword evidence="10 12" id="KW-0456">Lyase</keyword>
<dbReference type="SMART" id="SM00478">
    <property type="entry name" value="ENDO3c"/>
    <property type="match status" value="1"/>
</dbReference>
<dbReference type="InterPro" id="IPR005759">
    <property type="entry name" value="Nth"/>
</dbReference>
<dbReference type="NCBIfam" id="TIGR01083">
    <property type="entry name" value="nth"/>
    <property type="match status" value="1"/>
</dbReference>
<evidence type="ECO:0000256" key="9">
    <source>
        <dbReference type="ARBA" id="ARBA00023204"/>
    </source>
</evidence>
<dbReference type="AlphaFoldDB" id="A0A944CEK8"/>
<keyword evidence="15" id="KW-0540">Nuclease</keyword>
<reference evidence="15" key="1">
    <citation type="submission" date="2018-08" db="EMBL/GenBank/DDBJ databases">
        <authorList>
            <person name="Jin W."/>
            <person name="Wang H."/>
            <person name="Yang Y."/>
            <person name="Li M."/>
            <person name="Liu J."/>
        </authorList>
    </citation>
    <scope>NUCLEOTIDE SEQUENCE</scope>
    <source>
        <strain evidence="15">AESS21</strain>
    </source>
</reference>
<dbReference type="GO" id="GO:0003677">
    <property type="term" value="F:DNA binding"/>
    <property type="evidence" value="ECO:0007669"/>
    <property type="project" value="UniProtKB-UniRule"/>
</dbReference>
<dbReference type="FunFam" id="1.10.1670.10:FF:000001">
    <property type="entry name" value="Endonuclease III"/>
    <property type="match status" value="1"/>
</dbReference>
<evidence type="ECO:0000256" key="11">
    <source>
        <dbReference type="ARBA" id="ARBA00023295"/>
    </source>
</evidence>
<proteinExistence type="inferred from homology"/>
<evidence type="ECO:0000256" key="7">
    <source>
        <dbReference type="ARBA" id="ARBA00023014"/>
    </source>
</evidence>
<evidence type="ECO:0000256" key="4">
    <source>
        <dbReference type="ARBA" id="ARBA00022763"/>
    </source>
</evidence>
<dbReference type="EC" id="4.2.99.18" evidence="12"/>
<dbReference type="PANTHER" id="PTHR10359:SF18">
    <property type="entry name" value="ENDONUCLEASE III"/>
    <property type="match status" value="1"/>
</dbReference>
<dbReference type="Pfam" id="PF00633">
    <property type="entry name" value="HHH"/>
    <property type="match status" value="1"/>
</dbReference>
<keyword evidence="2 12" id="KW-0004">4Fe-4S</keyword>
<gene>
    <name evidence="12 15" type="primary">nth</name>
    <name evidence="15" type="ORF">DYI23_15870</name>
</gene>
<dbReference type="Gene3D" id="1.10.340.30">
    <property type="entry name" value="Hypothetical protein, domain 2"/>
    <property type="match status" value="1"/>
</dbReference>
<evidence type="ECO:0000256" key="10">
    <source>
        <dbReference type="ARBA" id="ARBA00023239"/>
    </source>
</evidence>
<sequence>MADSKITKRRATSPATATKKKTAPKRKAPSVDNPGKVLKRSRYTKAETYAIFQRFHADNPEPEGELDYVNAYTLLVAVVLSAQATDVGVNRATKHLFQIADTPEKMVALGEDKVREEIRTIGLYKTKAKNVILLSQQLLRDHGGEVPDDREELEKLPGVGRKTANVVLNIFFGQPTIAVDTHLFRLGNRIGIAPGKTPLDVEKAMERIIPPEFSLHAHHWLILHGRYICKARKPECKRCLIYDLCKSPEKEPYDAIPEIAVRTAALVAAGKTRLDAE</sequence>
<feature type="region of interest" description="Disordered" evidence="13">
    <location>
        <begin position="1"/>
        <end position="36"/>
    </location>
</feature>
<comment type="cofactor">
    <cofactor evidence="12">
        <name>[4Fe-4S] cluster</name>
        <dbReference type="ChEBI" id="CHEBI:49883"/>
    </cofactor>
    <text evidence="12">Binds 1 [4Fe-4S] cluster.</text>
</comment>
<dbReference type="SUPFAM" id="SSF48150">
    <property type="entry name" value="DNA-glycosylase"/>
    <property type="match status" value="1"/>
</dbReference>
<dbReference type="GO" id="GO:0019104">
    <property type="term" value="F:DNA N-glycosylase activity"/>
    <property type="evidence" value="ECO:0007669"/>
    <property type="project" value="UniProtKB-UniRule"/>
</dbReference>
<dbReference type="Pfam" id="PF00730">
    <property type="entry name" value="HhH-GPD"/>
    <property type="match status" value="1"/>
</dbReference>
<keyword evidence="3 12" id="KW-0479">Metal-binding</keyword>
<feature type="binding site" evidence="12">
    <location>
        <position position="229"/>
    </location>
    <ligand>
        <name>[4Fe-4S] cluster</name>
        <dbReference type="ChEBI" id="CHEBI:49883"/>
    </ligand>
</feature>
<feature type="binding site" evidence="12">
    <location>
        <position position="236"/>
    </location>
    <ligand>
        <name>[4Fe-4S] cluster</name>
        <dbReference type="ChEBI" id="CHEBI:49883"/>
    </ligand>
</feature>
<name>A0A944CEK8_9HYPH</name>
<dbReference type="RefSeq" id="WP_213217087.1">
    <property type="nucleotide sequence ID" value="NZ_QTKU01000004.1"/>
</dbReference>
<dbReference type="Gene3D" id="1.10.1670.10">
    <property type="entry name" value="Helix-hairpin-Helix base-excision DNA repair enzymes (C-terminal)"/>
    <property type="match status" value="1"/>
</dbReference>
<evidence type="ECO:0000256" key="13">
    <source>
        <dbReference type="SAM" id="MobiDB-lite"/>
    </source>
</evidence>
<dbReference type="PANTHER" id="PTHR10359">
    <property type="entry name" value="A/G-SPECIFIC ADENINE GLYCOSYLASE/ENDONUCLEASE III"/>
    <property type="match status" value="1"/>
</dbReference>
<keyword evidence="5 12" id="KW-0378">Hydrolase</keyword>
<comment type="caution">
    <text evidence="15">The sequence shown here is derived from an EMBL/GenBank/DDBJ whole genome shotgun (WGS) entry which is preliminary data.</text>
</comment>
<evidence type="ECO:0000259" key="14">
    <source>
        <dbReference type="SMART" id="SM00478"/>
    </source>
</evidence>
<protein>
    <recommendedName>
        <fullName evidence="12">Endonuclease III</fullName>
        <ecNumber evidence="12">4.2.99.18</ecNumber>
    </recommendedName>
    <alternativeName>
        <fullName evidence="12">DNA-(apurinic or apyrimidinic site) lyase</fullName>
    </alternativeName>
</protein>
<keyword evidence="11 12" id="KW-0326">Glycosidase</keyword>
<feature type="binding site" evidence="12">
    <location>
        <position position="239"/>
    </location>
    <ligand>
        <name>[4Fe-4S] cluster</name>
        <dbReference type="ChEBI" id="CHEBI:49883"/>
    </ligand>
</feature>
<dbReference type="CDD" id="cd00056">
    <property type="entry name" value="ENDO3c"/>
    <property type="match status" value="1"/>
</dbReference>
<keyword evidence="7 12" id="KW-0411">Iron-sulfur</keyword>
<keyword evidence="6 12" id="KW-0408">Iron</keyword>
<comment type="catalytic activity">
    <reaction evidence="12">
        <text>2'-deoxyribonucleotide-(2'-deoxyribose 5'-phosphate)-2'-deoxyribonucleotide-DNA = a 3'-end 2'-deoxyribonucleotide-(2,3-dehydro-2,3-deoxyribose 5'-phosphate)-DNA + a 5'-end 5'-phospho-2'-deoxyribonucleoside-DNA + H(+)</text>
        <dbReference type="Rhea" id="RHEA:66592"/>
        <dbReference type="Rhea" id="RHEA-COMP:13180"/>
        <dbReference type="Rhea" id="RHEA-COMP:16897"/>
        <dbReference type="Rhea" id="RHEA-COMP:17067"/>
        <dbReference type="ChEBI" id="CHEBI:15378"/>
        <dbReference type="ChEBI" id="CHEBI:136412"/>
        <dbReference type="ChEBI" id="CHEBI:157695"/>
        <dbReference type="ChEBI" id="CHEBI:167181"/>
        <dbReference type="EC" id="4.2.99.18"/>
    </reaction>
</comment>
<evidence type="ECO:0000313" key="16">
    <source>
        <dbReference type="Proteomes" id="UP000705379"/>
    </source>
</evidence>
<comment type="similarity">
    <text evidence="1 12">Belongs to the Nth/MutY family.</text>
</comment>
<reference evidence="15" key="2">
    <citation type="journal article" date="2021" name="Microorganisms">
        <title>Bacterial Dimethylsulfoniopropionate Biosynthesis in the East China Sea.</title>
        <authorList>
            <person name="Liu J."/>
            <person name="Zhang Y."/>
            <person name="Liu J."/>
            <person name="Zhong H."/>
            <person name="Williams B.T."/>
            <person name="Zheng Y."/>
            <person name="Curson A.R.J."/>
            <person name="Sun C."/>
            <person name="Sun H."/>
            <person name="Song D."/>
            <person name="Wagner Mackenzie B."/>
            <person name="Bermejo Martinez A."/>
            <person name="Todd J.D."/>
            <person name="Zhang X.H."/>
        </authorList>
    </citation>
    <scope>NUCLEOTIDE SEQUENCE</scope>
    <source>
        <strain evidence="15">AESS21</strain>
    </source>
</reference>
<dbReference type="Proteomes" id="UP000705379">
    <property type="component" value="Unassembled WGS sequence"/>
</dbReference>
<evidence type="ECO:0000256" key="5">
    <source>
        <dbReference type="ARBA" id="ARBA00022801"/>
    </source>
</evidence>
<comment type="function">
    <text evidence="12">DNA repair enzyme that has both DNA N-glycosylase activity and AP-lyase activity. The DNA N-glycosylase activity releases various damaged pyrimidines from DNA by cleaving the N-glycosidic bond, leaving an AP (apurinic/apyrimidinic) site. The AP-lyase activity cleaves the phosphodiester bond 3' to the AP site by a beta-elimination, leaving a 3'-terminal unsaturated sugar and a product with a terminal 5'-phosphate.</text>
</comment>
<evidence type="ECO:0000313" key="15">
    <source>
        <dbReference type="EMBL" id="MBS8261705.1"/>
    </source>
</evidence>
<dbReference type="GO" id="GO:0051539">
    <property type="term" value="F:4 iron, 4 sulfur cluster binding"/>
    <property type="evidence" value="ECO:0007669"/>
    <property type="project" value="UniProtKB-UniRule"/>
</dbReference>
<dbReference type="GO" id="GO:0046872">
    <property type="term" value="F:metal ion binding"/>
    <property type="evidence" value="ECO:0007669"/>
    <property type="project" value="UniProtKB-KW"/>
</dbReference>
<dbReference type="GO" id="GO:0006285">
    <property type="term" value="P:base-excision repair, AP site formation"/>
    <property type="evidence" value="ECO:0007669"/>
    <property type="project" value="TreeGrafter"/>
</dbReference>
<keyword evidence="8 12" id="KW-0238">DNA-binding</keyword>
<dbReference type="InterPro" id="IPR000445">
    <property type="entry name" value="HhH_motif"/>
</dbReference>